<dbReference type="Pfam" id="PF08887">
    <property type="entry name" value="GAD-like"/>
    <property type="match status" value="1"/>
</dbReference>
<accession>A0A4S3ZU22</accession>
<reference evidence="3 4" key="1">
    <citation type="submission" date="2019-04" db="EMBL/GenBank/DDBJ databases">
        <title>Flavobacterium sp. nov. isolated from construction timber.</title>
        <authorList>
            <person name="Lin S.-Y."/>
            <person name="Chang C.-T."/>
            <person name="Young C.-C."/>
        </authorList>
    </citation>
    <scope>NUCLEOTIDE SEQUENCE [LARGE SCALE GENOMIC DNA]</scope>
    <source>
        <strain evidence="3 4">CC-CTC003</strain>
    </source>
</reference>
<feature type="domain" description="T6SS immunity protein Tdi1 C-terminal" evidence="2">
    <location>
        <begin position="151"/>
        <end position="197"/>
    </location>
</feature>
<name>A0A4S3ZU22_9FLAO</name>
<dbReference type="AlphaFoldDB" id="A0A4S3ZU22"/>
<gene>
    <name evidence="3" type="ORF">E6C50_13265</name>
</gene>
<feature type="domain" description="GAD-related" evidence="1">
    <location>
        <begin position="8"/>
        <end position="102"/>
    </location>
</feature>
<dbReference type="EMBL" id="SSNZ01000006">
    <property type="protein sequence ID" value="THF49204.1"/>
    <property type="molecule type" value="Genomic_DNA"/>
</dbReference>
<comment type="caution">
    <text evidence="3">The sequence shown here is derived from an EMBL/GenBank/DDBJ whole genome shotgun (WGS) entry which is preliminary data.</text>
</comment>
<dbReference type="OrthoDB" id="2216648at2"/>
<evidence type="ECO:0000313" key="4">
    <source>
        <dbReference type="Proteomes" id="UP000307507"/>
    </source>
</evidence>
<protein>
    <submittedName>
        <fullName evidence="3">DUF1851 domain-containing protein</fullName>
    </submittedName>
</protein>
<sequence>MTEFEIIYKSFMGFMEESENYAVADNNLIAEYEGVLMADKDNADIITDIWKEYGFCLYKKGLFALLNPKEYNQIARSFPEVSDKAEVFARTATGCLFLWEEYSFGKNIAFLNIHTGQKNIISTSFNVLVEWDLPASGFWLDDCNGKIEFAVMEKFKHIPHDKCAGYSLALALGGKESVSNMELFDFKTHLELVSQLHQ</sequence>
<dbReference type="InterPro" id="IPR015002">
    <property type="entry name" value="T6SS_Tdi1_C"/>
</dbReference>
<organism evidence="3 4">
    <name type="scientific">Flavobacterium supellecticarium</name>
    <dbReference type="NCBI Taxonomy" id="2565924"/>
    <lineage>
        <taxon>Bacteria</taxon>
        <taxon>Pseudomonadati</taxon>
        <taxon>Bacteroidota</taxon>
        <taxon>Flavobacteriia</taxon>
        <taxon>Flavobacteriales</taxon>
        <taxon>Flavobacteriaceae</taxon>
        <taxon>Flavobacterium</taxon>
    </lineage>
</organism>
<evidence type="ECO:0000259" key="2">
    <source>
        <dbReference type="Pfam" id="PF08906"/>
    </source>
</evidence>
<dbReference type="Pfam" id="PF08906">
    <property type="entry name" value="T6SS_Tdi1_C"/>
    <property type="match status" value="1"/>
</dbReference>
<dbReference type="Proteomes" id="UP000307507">
    <property type="component" value="Unassembled WGS sequence"/>
</dbReference>
<dbReference type="InterPro" id="IPR014983">
    <property type="entry name" value="GAD-rel"/>
</dbReference>
<evidence type="ECO:0000313" key="3">
    <source>
        <dbReference type="EMBL" id="THF49204.1"/>
    </source>
</evidence>
<dbReference type="RefSeq" id="WP_136403712.1">
    <property type="nucleotide sequence ID" value="NZ_SSNZ01000006.1"/>
</dbReference>
<evidence type="ECO:0000259" key="1">
    <source>
        <dbReference type="Pfam" id="PF08887"/>
    </source>
</evidence>
<keyword evidence="4" id="KW-1185">Reference proteome</keyword>
<proteinExistence type="predicted"/>